<keyword evidence="12" id="KW-0407">Ion channel</keyword>
<evidence type="ECO:0000256" key="9">
    <source>
        <dbReference type="ARBA" id="ARBA00023170"/>
    </source>
</evidence>
<proteinExistence type="evidence at transcript level"/>
<evidence type="ECO:0000256" key="17">
    <source>
        <dbReference type="SAM" id="SignalP"/>
    </source>
</evidence>
<feature type="disulfide bond" evidence="15">
    <location>
        <begin position="726"/>
        <end position="783"/>
    </location>
</feature>
<dbReference type="SUPFAM" id="SSF53850">
    <property type="entry name" value="Periplasmic binding protein-like II"/>
    <property type="match status" value="1"/>
</dbReference>
<dbReference type="Pfam" id="PF00060">
    <property type="entry name" value="Lig_chan"/>
    <property type="match status" value="1"/>
</dbReference>
<reference evidence="20" key="1">
    <citation type="journal article" date="2016" name="BMC Genomics">
        <title>Antennal transcriptome analysis and expression profiles of odorant binding proteins in Eogystia hippophaecolus (Lepidoptera: Cossidae).</title>
        <authorList>
            <person name="Hu P."/>
            <person name="Tao J."/>
            <person name="Cui M."/>
            <person name="Gao C."/>
            <person name="Lu P."/>
            <person name="Luo Y."/>
        </authorList>
    </citation>
    <scope>NUCLEOTIDE SEQUENCE</scope>
</reference>
<comment type="similarity">
    <text evidence="2">Belongs to the glutamate-gated ion channel (TC 1.A.10.1) family.</text>
</comment>
<dbReference type="InterPro" id="IPR019594">
    <property type="entry name" value="Glu/Gly-bd"/>
</dbReference>
<dbReference type="GO" id="GO:0038023">
    <property type="term" value="F:signaling receptor activity"/>
    <property type="evidence" value="ECO:0007669"/>
    <property type="project" value="InterPro"/>
</dbReference>
<dbReference type="InterPro" id="IPR015683">
    <property type="entry name" value="Ionotropic_Glu_rcpt"/>
</dbReference>
<evidence type="ECO:0000259" key="19">
    <source>
        <dbReference type="SMART" id="SM00918"/>
    </source>
</evidence>
<evidence type="ECO:0000256" key="1">
    <source>
        <dbReference type="ARBA" id="ARBA00004651"/>
    </source>
</evidence>
<dbReference type="PRINTS" id="PR00177">
    <property type="entry name" value="NMDARECEPTOR"/>
</dbReference>
<evidence type="ECO:0000256" key="10">
    <source>
        <dbReference type="ARBA" id="ARBA00023180"/>
    </source>
</evidence>
<dbReference type="FunFam" id="3.40.190.10:FF:000024">
    <property type="entry name" value="Glutamate receptor, ionotropic, delta 1"/>
    <property type="match status" value="1"/>
</dbReference>
<dbReference type="EMBL" id="KX655896">
    <property type="protein sequence ID" value="AOG12845.1"/>
    <property type="molecule type" value="mRNA"/>
</dbReference>
<feature type="domain" description="Ionotropic glutamate receptor L-glutamate and glycine-binding" evidence="19">
    <location>
        <begin position="385"/>
        <end position="455"/>
    </location>
</feature>
<feature type="site" description="Crucial to convey clamshell closure to channel opening" evidence="14">
    <location>
        <position position="613"/>
    </location>
</feature>
<evidence type="ECO:0000256" key="4">
    <source>
        <dbReference type="ARBA" id="ARBA00022475"/>
    </source>
</evidence>
<evidence type="ECO:0000313" key="20">
    <source>
        <dbReference type="EMBL" id="AOG12845.1"/>
    </source>
</evidence>
<dbReference type="SUPFAM" id="SSF81324">
    <property type="entry name" value="Voltage-gated potassium channels"/>
    <property type="match status" value="1"/>
</dbReference>
<feature type="transmembrane region" description="Helical" evidence="16">
    <location>
        <begin position="583"/>
        <end position="606"/>
    </location>
</feature>
<keyword evidence="15" id="KW-1015">Disulfide bond</keyword>
<dbReference type="CDD" id="cd13717">
    <property type="entry name" value="PBP2_iGluR_putative"/>
    <property type="match status" value="1"/>
</dbReference>
<keyword evidence="5 16" id="KW-0812">Transmembrane</keyword>
<keyword evidence="10" id="KW-0325">Glycoprotein</keyword>
<dbReference type="PANTHER" id="PTHR18966">
    <property type="entry name" value="IONOTROPIC GLUTAMATE RECEPTOR"/>
    <property type="match status" value="1"/>
</dbReference>
<feature type="signal peptide" evidence="17">
    <location>
        <begin position="1"/>
        <end position="20"/>
    </location>
</feature>
<dbReference type="InterPro" id="IPR001508">
    <property type="entry name" value="Iono_Glu_rcpt_met"/>
</dbReference>
<dbReference type="Gene3D" id="3.40.190.10">
    <property type="entry name" value="Periplasmic binding protein-like II"/>
    <property type="match status" value="2"/>
</dbReference>
<dbReference type="GO" id="GO:0005886">
    <property type="term" value="C:plasma membrane"/>
    <property type="evidence" value="ECO:0007669"/>
    <property type="project" value="UniProtKB-SubCell"/>
</dbReference>
<dbReference type="Pfam" id="PF10613">
    <property type="entry name" value="Lig_chan-Glu_bd"/>
    <property type="match status" value="1"/>
</dbReference>
<dbReference type="InterPro" id="IPR001320">
    <property type="entry name" value="Iontro_rcpt_C"/>
</dbReference>
<protein>
    <submittedName>
        <fullName evidence="20">Ionotropic receptor</fullName>
    </submittedName>
</protein>
<evidence type="ECO:0000256" key="2">
    <source>
        <dbReference type="ARBA" id="ARBA00008685"/>
    </source>
</evidence>
<evidence type="ECO:0000256" key="7">
    <source>
        <dbReference type="ARBA" id="ARBA00023065"/>
    </source>
</evidence>
<feature type="transmembrane region" description="Helical" evidence="16">
    <location>
        <begin position="797"/>
        <end position="820"/>
    </location>
</feature>
<dbReference type="AlphaFoldDB" id="A0A1B3P5G7"/>
<name>A0A1B3P5G7_EOGHI</name>
<evidence type="ECO:0000256" key="6">
    <source>
        <dbReference type="ARBA" id="ARBA00022989"/>
    </source>
</evidence>
<evidence type="ECO:0000256" key="8">
    <source>
        <dbReference type="ARBA" id="ARBA00023136"/>
    </source>
</evidence>
<feature type="transmembrane region" description="Helical" evidence="16">
    <location>
        <begin position="511"/>
        <end position="529"/>
    </location>
</feature>
<keyword evidence="3" id="KW-0813">Transport</keyword>
<dbReference type="Gene3D" id="1.10.287.70">
    <property type="match status" value="1"/>
</dbReference>
<evidence type="ECO:0000259" key="18">
    <source>
        <dbReference type="SMART" id="SM00079"/>
    </source>
</evidence>
<keyword evidence="7" id="KW-0406">Ion transport</keyword>
<comment type="subcellular location">
    <subcellularLocation>
        <location evidence="1">Cell membrane</location>
        <topology evidence="1">Multi-pass membrane protein</topology>
    </subcellularLocation>
</comment>
<evidence type="ECO:0000256" key="11">
    <source>
        <dbReference type="ARBA" id="ARBA00023286"/>
    </source>
</evidence>
<evidence type="ECO:0000256" key="5">
    <source>
        <dbReference type="ARBA" id="ARBA00022692"/>
    </source>
</evidence>
<feature type="binding site" evidence="13">
    <location>
        <position position="714"/>
    </location>
    <ligand>
        <name>L-glutamate</name>
        <dbReference type="ChEBI" id="CHEBI:29985"/>
    </ligand>
</feature>
<keyword evidence="11" id="KW-1071">Ligand-gated ion channel</keyword>
<keyword evidence="17" id="KW-0732">Signal</keyword>
<keyword evidence="9 20" id="KW-0675">Receptor</keyword>
<keyword evidence="8 16" id="KW-0472">Membrane</keyword>
<feature type="binding site" evidence="13">
    <location>
        <position position="466"/>
    </location>
    <ligand>
        <name>L-glutamate</name>
        <dbReference type="ChEBI" id="CHEBI:29985"/>
    </ligand>
</feature>
<dbReference type="FunFam" id="1.10.287.70:FF:000143">
    <property type="entry name" value="Probable glutamate receptor"/>
    <property type="match status" value="1"/>
</dbReference>
<evidence type="ECO:0000256" key="3">
    <source>
        <dbReference type="ARBA" id="ARBA00022448"/>
    </source>
</evidence>
<dbReference type="GO" id="GO:0015276">
    <property type="term" value="F:ligand-gated monoatomic ion channel activity"/>
    <property type="evidence" value="ECO:0007669"/>
    <property type="project" value="InterPro"/>
</dbReference>
<feature type="chain" id="PRO_5008552435" evidence="17">
    <location>
        <begin position="21"/>
        <end position="900"/>
    </location>
</feature>
<dbReference type="SMART" id="SM00918">
    <property type="entry name" value="Lig_chan-Glu_bd"/>
    <property type="match status" value="1"/>
</dbReference>
<accession>A0A1B3P5G7</accession>
<organism evidence="20">
    <name type="scientific">Eogystia hippophaecolus</name>
    <name type="common">Moth</name>
    <name type="synonym">Holcocerus hippophaecolus</name>
    <dbReference type="NCBI Taxonomy" id="1206364"/>
    <lineage>
        <taxon>Eukaryota</taxon>
        <taxon>Metazoa</taxon>
        <taxon>Ecdysozoa</taxon>
        <taxon>Arthropoda</taxon>
        <taxon>Hexapoda</taxon>
        <taxon>Insecta</taxon>
        <taxon>Pterygota</taxon>
        <taxon>Neoptera</taxon>
        <taxon>Endopterygota</taxon>
        <taxon>Lepidoptera</taxon>
        <taxon>Glossata</taxon>
        <taxon>Ditrysia</taxon>
        <taxon>Cossoidea</taxon>
        <taxon>Cossidae</taxon>
        <taxon>Cossinae</taxon>
        <taxon>Eogystia</taxon>
    </lineage>
</organism>
<evidence type="ECO:0000256" key="13">
    <source>
        <dbReference type="PIRSR" id="PIRSR601508-1"/>
    </source>
</evidence>
<keyword evidence="6 16" id="KW-1133">Transmembrane helix</keyword>
<sequence>MEMFSLFLLILLLNLGCVASELSLRFVFIIEVHETDVAQQIGRALKAAEEKIPELRVDDSIVQLDRENEDQSYRILCSALSKGVSMVIDLSWSPWEMAEQLTSDTGLPLVRTLLGSQQLLVALDEYLETRNATDAALLLESEGDVDRTLYQLLGESNIRVWVHAGLTRDSARALKTMRPDPSFYAIIGSAAFVTDTYRRAVKEKLVRRDYRWNLVLTDYSGANLDVSELVLPTMILHVDPSECCKLMGRRDGCMCPVELERKQYILNSLIQYISETYTKLEKDLSLISIRVDCDNVQGDMNGTRDRLFRHFAEDADVNNETLFYWDSDRSGLFLRSRFVLSTYKPDEGLQTAATWSADEEYRLLPGVILEPLRLFFRIGTTAAVPWTMAKLDPESGEPMYSEDGQPLYVGYCVDLIEKLAEQMGFDFEIVTPKYGTFGRKLPNGTWNGVVGDLMRGETDMAVAALTMTAEREEVIDFVAPYFEQTGILIVIRKPTRKTSLFKFMTVLRTEVWLSIVAALVLTGVMIWLLDKYSPYSARNNPTAYPYPCRKFTLKESFWFALTSFTPQGGGEAPKALSGRTLVAAYWLFVVLMLATFTANLAAFLTVERMQTPVSSLEQLARQSRINYTVVEASTIHQYFINMKFAEDTLYRVWKEITLNATSDQAQYRVWDYPIREQYGHILLAINASGPVPDAKTGFQQVNEHTDADFAFIHDSAEIKYEVTKNCNLTEVGEVFAEQPYAIGVQQGSRLQEDLSRALLELQKERFLEQLASKYWNESARQACPDADESEGITLESLGGVFIATLFGLGLAMITLAWEVFYYKRKEKNKTQTMDANIERRQAFVEPKKKEKKHGVARLRKRDKKVGNIGRSVTIGDTFKPAVNKSNVSYISVYPKGGFQP</sequence>
<feature type="binding site" evidence="13">
    <location>
        <position position="471"/>
    </location>
    <ligand>
        <name>L-glutamate</name>
        <dbReference type="ChEBI" id="CHEBI:29985"/>
    </ligand>
</feature>
<evidence type="ECO:0000256" key="16">
    <source>
        <dbReference type="SAM" id="Phobius"/>
    </source>
</evidence>
<feature type="domain" description="Ionotropic glutamate receptor C-terminal" evidence="18">
    <location>
        <begin position="392"/>
        <end position="777"/>
    </location>
</feature>
<evidence type="ECO:0000256" key="12">
    <source>
        <dbReference type="ARBA" id="ARBA00023303"/>
    </source>
</evidence>
<evidence type="ECO:0000256" key="15">
    <source>
        <dbReference type="PIRSR" id="PIRSR601508-3"/>
    </source>
</evidence>
<dbReference type="SMART" id="SM00079">
    <property type="entry name" value="PBPe"/>
    <property type="match status" value="1"/>
</dbReference>
<evidence type="ECO:0000256" key="14">
    <source>
        <dbReference type="PIRSR" id="PIRSR601508-2"/>
    </source>
</evidence>
<keyword evidence="4" id="KW-1003">Cell membrane</keyword>